<evidence type="ECO:0000313" key="2">
    <source>
        <dbReference type="EMBL" id="RDH84894.1"/>
    </source>
</evidence>
<protein>
    <submittedName>
        <fullName evidence="2">Uncharacterized protein</fullName>
    </submittedName>
</protein>
<evidence type="ECO:0000313" key="3">
    <source>
        <dbReference type="Proteomes" id="UP000254266"/>
    </source>
</evidence>
<sequence length="132" mass="14957">MTDLENNIPTLTDISHPGNDDMLNHFDAHQFDEQPEETESLFTLENASESENKSEPENTVIDDIPSIKIDDENTTDMDSQDFSEAMQSIANKAIENELDSNDLKEKIDQAINNAIPGITLQLKEQLYKQFNI</sequence>
<proteinExistence type="predicted"/>
<reference evidence="2 3" key="1">
    <citation type="journal article" date="2018" name="ISME J.">
        <title>Endosymbiont genomes yield clues of tubeworm success.</title>
        <authorList>
            <person name="Li Y."/>
            <person name="Liles M.R."/>
            <person name="Halanych K.M."/>
        </authorList>
    </citation>
    <scope>NUCLEOTIDE SEQUENCE [LARGE SCALE GENOMIC DNA]</scope>
    <source>
        <strain evidence="2">A1464</strain>
    </source>
</reference>
<evidence type="ECO:0000256" key="1">
    <source>
        <dbReference type="SAM" id="MobiDB-lite"/>
    </source>
</evidence>
<dbReference type="EMBL" id="QFXC01000007">
    <property type="protein sequence ID" value="RDH84894.1"/>
    <property type="molecule type" value="Genomic_DNA"/>
</dbReference>
<dbReference type="Proteomes" id="UP000254266">
    <property type="component" value="Unassembled WGS sequence"/>
</dbReference>
<keyword evidence="3" id="KW-1185">Reference proteome</keyword>
<name>A0A370DKI0_9GAMM</name>
<comment type="caution">
    <text evidence="2">The sequence shown here is derived from an EMBL/GenBank/DDBJ whole genome shotgun (WGS) entry which is preliminary data.</text>
</comment>
<gene>
    <name evidence="2" type="ORF">DIZ80_05360</name>
</gene>
<feature type="compositionally biased region" description="Polar residues" evidence="1">
    <location>
        <begin position="1"/>
        <end position="13"/>
    </location>
</feature>
<dbReference type="AlphaFoldDB" id="A0A370DKI0"/>
<feature type="region of interest" description="Disordered" evidence="1">
    <location>
        <begin position="1"/>
        <end position="78"/>
    </location>
</feature>
<feature type="compositionally biased region" description="Basic and acidic residues" evidence="1">
    <location>
        <begin position="18"/>
        <end position="32"/>
    </location>
</feature>
<feature type="compositionally biased region" description="Polar residues" evidence="1">
    <location>
        <begin position="40"/>
        <end position="49"/>
    </location>
</feature>
<accession>A0A370DKI0</accession>
<organism evidence="2 3">
    <name type="scientific">endosymbiont of Galathealinum brachiosum</name>
    <dbReference type="NCBI Taxonomy" id="2200906"/>
    <lineage>
        <taxon>Bacteria</taxon>
        <taxon>Pseudomonadati</taxon>
        <taxon>Pseudomonadota</taxon>
        <taxon>Gammaproteobacteria</taxon>
        <taxon>sulfur-oxidizing symbionts</taxon>
    </lineage>
</organism>